<dbReference type="InterPro" id="IPR003406">
    <property type="entry name" value="Glyco_trans_14"/>
</dbReference>
<comment type="subcellular location">
    <subcellularLocation>
        <location evidence="1">Membrane</location>
        <topology evidence="1">Single-pass type II membrane protein</topology>
    </subcellularLocation>
</comment>
<dbReference type="AlphaFoldDB" id="A0AA35Y5C1"/>
<evidence type="ECO:0000256" key="3">
    <source>
        <dbReference type="ARBA" id="ARBA00022679"/>
    </source>
</evidence>
<reference evidence="7" key="1">
    <citation type="submission" date="2023-04" db="EMBL/GenBank/DDBJ databases">
        <authorList>
            <person name="Vijverberg K."/>
            <person name="Xiong W."/>
            <person name="Schranz E."/>
        </authorList>
    </citation>
    <scope>NUCLEOTIDE SEQUENCE</scope>
</reference>
<dbReference type="PANTHER" id="PTHR31042">
    <property type="entry name" value="CORE-2/I-BRANCHING BETA-1,6-N-ACETYLGLUCOSAMINYLTRANSFERASE FAMILY PROTEIN-RELATED"/>
    <property type="match status" value="1"/>
</dbReference>
<evidence type="ECO:0000256" key="6">
    <source>
        <dbReference type="SAM" id="Phobius"/>
    </source>
</evidence>
<name>A0AA35Y5C1_LACSI</name>
<proteinExistence type="predicted"/>
<evidence type="ECO:0000256" key="5">
    <source>
        <dbReference type="ARBA" id="ARBA00023180"/>
    </source>
</evidence>
<gene>
    <name evidence="7" type="ORF">LSALG_LOCUS6287</name>
</gene>
<keyword evidence="6" id="KW-1133">Transmembrane helix</keyword>
<organism evidence="7 8">
    <name type="scientific">Lactuca saligna</name>
    <name type="common">Willowleaf lettuce</name>
    <dbReference type="NCBI Taxonomy" id="75948"/>
    <lineage>
        <taxon>Eukaryota</taxon>
        <taxon>Viridiplantae</taxon>
        <taxon>Streptophyta</taxon>
        <taxon>Embryophyta</taxon>
        <taxon>Tracheophyta</taxon>
        <taxon>Spermatophyta</taxon>
        <taxon>Magnoliopsida</taxon>
        <taxon>eudicotyledons</taxon>
        <taxon>Gunneridae</taxon>
        <taxon>Pentapetalae</taxon>
        <taxon>asterids</taxon>
        <taxon>campanulids</taxon>
        <taxon>Asterales</taxon>
        <taxon>Asteraceae</taxon>
        <taxon>Cichorioideae</taxon>
        <taxon>Cichorieae</taxon>
        <taxon>Lactucinae</taxon>
        <taxon>Lactuca</taxon>
    </lineage>
</organism>
<dbReference type="Proteomes" id="UP001177003">
    <property type="component" value="Chromosome 0"/>
</dbReference>
<keyword evidence="8" id="KW-1185">Reference proteome</keyword>
<keyword evidence="3" id="KW-0808">Transferase</keyword>
<keyword evidence="6" id="KW-0812">Transmembrane</keyword>
<dbReference type="Pfam" id="PF02485">
    <property type="entry name" value="Branch"/>
    <property type="match status" value="1"/>
</dbReference>
<feature type="transmembrane region" description="Helical" evidence="6">
    <location>
        <begin position="28"/>
        <end position="49"/>
    </location>
</feature>
<dbReference type="GO" id="GO:0016020">
    <property type="term" value="C:membrane"/>
    <property type="evidence" value="ECO:0007669"/>
    <property type="project" value="UniProtKB-SubCell"/>
</dbReference>
<dbReference type="GO" id="GO:0016757">
    <property type="term" value="F:glycosyltransferase activity"/>
    <property type="evidence" value="ECO:0007669"/>
    <property type="project" value="UniProtKB-KW"/>
</dbReference>
<evidence type="ECO:0000313" key="7">
    <source>
        <dbReference type="EMBL" id="CAI9265695.1"/>
    </source>
</evidence>
<keyword evidence="2" id="KW-0328">Glycosyltransferase</keyword>
<dbReference type="InterPro" id="IPR044174">
    <property type="entry name" value="BC10-like"/>
</dbReference>
<evidence type="ECO:0000256" key="1">
    <source>
        <dbReference type="ARBA" id="ARBA00004606"/>
    </source>
</evidence>
<keyword evidence="5" id="KW-0325">Glycoprotein</keyword>
<evidence type="ECO:0000256" key="4">
    <source>
        <dbReference type="ARBA" id="ARBA00023136"/>
    </source>
</evidence>
<dbReference type="EMBL" id="OX465086">
    <property type="protein sequence ID" value="CAI9265695.1"/>
    <property type="molecule type" value="Genomic_DNA"/>
</dbReference>
<sequence length="191" mass="21629">MKNNHNTNQNQMISLFKLFNAPLHLSNLLSLILFFAFGLCFGIILTFHLKNVSFNLQFTQFSLSTTTTNTAVQADVITTTPQTTPPPPKVGLASYLNPPELMHDMTDEELIWRASMVPKVRDYPFERIPKVAFMFLTRGPVVLSPLWDKFFKGNEGLYTIYVHSSDSAANETEPEDSVFHGRRIPSKVKSC</sequence>
<evidence type="ECO:0008006" key="9">
    <source>
        <dbReference type="Google" id="ProtNLM"/>
    </source>
</evidence>
<keyword evidence="4 6" id="KW-0472">Membrane</keyword>
<accession>A0AA35Y5C1</accession>
<dbReference type="PANTHER" id="PTHR31042:SF123">
    <property type="entry name" value="GLYCOSYL TRANSFERASE, FAMILY 14"/>
    <property type="match status" value="1"/>
</dbReference>
<evidence type="ECO:0000256" key="2">
    <source>
        <dbReference type="ARBA" id="ARBA00022676"/>
    </source>
</evidence>
<protein>
    <recommendedName>
        <fullName evidence="9">Glycosyl transferase, family 14</fullName>
    </recommendedName>
</protein>
<evidence type="ECO:0000313" key="8">
    <source>
        <dbReference type="Proteomes" id="UP001177003"/>
    </source>
</evidence>